<gene>
    <name evidence="1" type="ORF">Patl1_07383</name>
</gene>
<keyword evidence="2" id="KW-1185">Reference proteome</keyword>
<accession>A0ACC1AG02</accession>
<proteinExistence type="predicted"/>
<organism evidence="1 2">
    <name type="scientific">Pistacia atlantica</name>
    <dbReference type="NCBI Taxonomy" id="434234"/>
    <lineage>
        <taxon>Eukaryota</taxon>
        <taxon>Viridiplantae</taxon>
        <taxon>Streptophyta</taxon>
        <taxon>Embryophyta</taxon>
        <taxon>Tracheophyta</taxon>
        <taxon>Spermatophyta</taxon>
        <taxon>Magnoliopsida</taxon>
        <taxon>eudicotyledons</taxon>
        <taxon>Gunneridae</taxon>
        <taxon>Pentapetalae</taxon>
        <taxon>rosids</taxon>
        <taxon>malvids</taxon>
        <taxon>Sapindales</taxon>
        <taxon>Anacardiaceae</taxon>
        <taxon>Pistacia</taxon>
    </lineage>
</organism>
<dbReference type="Proteomes" id="UP001164250">
    <property type="component" value="Chromosome 10"/>
</dbReference>
<reference evidence="2" key="1">
    <citation type="journal article" date="2023" name="G3 (Bethesda)">
        <title>Genome assembly and association tests identify interacting loci associated with vigor, precocity, and sex in interspecific pistachio rootstocks.</title>
        <authorList>
            <person name="Palmer W."/>
            <person name="Jacygrad E."/>
            <person name="Sagayaradj S."/>
            <person name="Cavanaugh K."/>
            <person name="Han R."/>
            <person name="Bertier L."/>
            <person name="Beede B."/>
            <person name="Kafkas S."/>
            <person name="Golino D."/>
            <person name="Preece J."/>
            <person name="Michelmore R."/>
        </authorList>
    </citation>
    <scope>NUCLEOTIDE SEQUENCE [LARGE SCALE GENOMIC DNA]</scope>
</reference>
<evidence type="ECO:0000313" key="1">
    <source>
        <dbReference type="EMBL" id="KAJ0085076.1"/>
    </source>
</evidence>
<dbReference type="EMBL" id="CM047906">
    <property type="protein sequence ID" value="KAJ0085076.1"/>
    <property type="molecule type" value="Genomic_DNA"/>
</dbReference>
<evidence type="ECO:0000313" key="2">
    <source>
        <dbReference type="Proteomes" id="UP001164250"/>
    </source>
</evidence>
<protein>
    <submittedName>
        <fullName evidence="1">Uncharacterized protein</fullName>
    </submittedName>
</protein>
<comment type="caution">
    <text evidence="1">The sequence shown here is derived from an EMBL/GenBank/DDBJ whole genome shotgun (WGS) entry which is preliminary data.</text>
</comment>
<name>A0ACC1AG02_9ROSI</name>
<sequence>MVGLKEFFYDQVPTELRSIGLSLYLGILGVGSFLSSFLISVIEKATGGDGHESWFADNLNKAHLDYFYWLLAGLTAAGLISFWIFAKQILVFLTAACVGTGLVDFINYVTFAIGQGEHKPCVQAVCADQFASLFAFLILFYIQDNLNLALGFGIPCISMAFALLVFLLGTNTYPYSINLGDKKNPFVRIGQEAHGILAPQEYFDNTGSSIKHCLHGYTTPDEYGKVLLWNGQFHQASTYQPLHLNPSSPLPLFSPFPFMIVFLFLKQELSLGNRPVSQCFRDQSRDVSTIPMSVYWLIPQYVLAGVADAFTMVVKFQMN</sequence>